<proteinExistence type="predicted"/>
<dbReference type="VEuPathDB" id="FungiDB:JI435_421880"/>
<dbReference type="EMBL" id="CP069039">
    <property type="protein sequence ID" value="QRD04859.1"/>
    <property type="molecule type" value="Genomic_DNA"/>
</dbReference>
<feature type="region of interest" description="Disordered" evidence="1">
    <location>
        <begin position="42"/>
        <end position="64"/>
    </location>
</feature>
<protein>
    <submittedName>
        <fullName evidence="2">Uncharacterized protein</fullName>
    </submittedName>
</protein>
<accession>A0A7U2FGI2</accession>
<feature type="compositionally biased region" description="Basic and acidic residues" evidence="1">
    <location>
        <begin position="44"/>
        <end position="57"/>
    </location>
</feature>
<reference evidence="3" key="1">
    <citation type="journal article" date="2021" name="BMC Genomics">
        <title>Chromosome-level genome assembly and manually-curated proteome of model necrotroph Parastagonospora nodorum Sn15 reveals a genome-wide trove of candidate effector homologs, and redundancy of virulence-related functions within an accessory chromosome.</title>
        <authorList>
            <person name="Bertazzoni S."/>
            <person name="Jones D.A.B."/>
            <person name="Phan H.T."/>
            <person name="Tan K.-C."/>
            <person name="Hane J.K."/>
        </authorList>
    </citation>
    <scope>NUCLEOTIDE SEQUENCE [LARGE SCALE GENOMIC DNA]</scope>
    <source>
        <strain evidence="3">SN15 / ATCC MYA-4574 / FGSC 10173)</strain>
    </source>
</reference>
<evidence type="ECO:0000256" key="1">
    <source>
        <dbReference type="SAM" id="MobiDB-lite"/>
    </source>
</evidence>
<keyword evidence="3" id="KW-1185">Reference proteome</keyword>
<gene>
    <name evidence="2" type="ORF">JI435_421880</name>
</gene>
<evidence type="ECO:0000313" key="3">
    <source>
        <dbReference type="Proteomes" id="UP000663193"/>
    </source>
</evidence>
<dbReference type="AlphaFoldDB" id="A0A7U2FGI2"/>
<organism evidence="2 3">
    <name type="scientific">Phaeosphaeria nodorum (strain SN15 / ATCC MYA-4574 / FGSC 10173)</name>
    <name type="common">Glume blotch fungus</name>
    <name type="synonym">Parastagonospora nodorum</name>
    <dbReference type="NCBI Taxonomy" id="321614"/>
    <lineage>
        <taxon>Eukaryota</taxon>
        <taxon>Fungi</taxon>
        <taxon>Dikarya</taxon>
        <taxon>Ascomycota</taxon>
        <taxon>Pezizomycotina</taxon>
        <taxon>Dothideomycetes</taxon>
        <taxon>Pleosporomycetidae</taxon>
        <taxon>Pleosporales</taxon>
        <taxon>Pleosporineae</taxon>
        <taxon>Phaeosphaeriaceae</taxon>
        <taxon>Parastagonospora</taxon>
    </lineage>
</organism>
<dbReference type="Proteomes" id="UP000663193">
    <property type="component" value="Chromosome 17"/>
</dbReference>
<evidence type="ECO:0000313" key="2">
    <source>
        <dbReference type="EMBL" id="QRD04859.1"/>
    </source>
</evidence>
<name>A0A7U2FGI2_PHANO</name>
<sequence>MWSSECQVGTDWQERMENISISLRQGMRRLFQLPVDCVGPGNFDNRRKTAESRKEGEQQASTQVTGQRVIQAQSVLPDVYAEALPDLRQIV</sequence>